<dbReference type="AlphaFoldDB" id="A0A4Q7KDX6"/>
<dbReference type="Proteomes" id="UP000294257">
    <property type="component" value="Unassembled WGS sequence"/>
</dbReference>
<evidence type="ECO:0000313" key="2">
    <source>
        <dbReference type="Proteomes" id="UP000294257"/>
    </source>
</evidence>
<gene>
    <name evidence="1" type="ORF">EV193_11873</name>
</gene>
<protein>
    <submittedName>
        <fullName evidence="1">Uncharacterized protein</fullName>
    </submittedName>
</protein>
<proteinExistence type="predicted"/>
<evidence type="ECO:0000313" key="1">
    <source>
        <dbReference type="EMBL" id="RZS29819.1"/>
    </source>
</evidence>
<dbReference type="RefSeq" id="WP_130348701.1">
    <property type="nucleotide sequence ID" value="NZ_SGWQ01000018.1"/>
</dbReference>
<dbReference type="OrthoDB" id="4306946at2"/>
<reference evidence="1 2" key="1">
    <citation type="submission" date="2019-02" db="EMBL/GenBank/DDBJ databases">
        <title>Genomic Encyclopedia of Type Strains, Phase IV (KMG-IV): sequencing the most valuable type-strain genomes for metagenomic binning, comparative biology and taxonomic classification.</title>
        <authorList>
            <person name="Goeker M."/>
        </authorList>
    </citation>
    <scope>NUCLEOTIDE SEQUENCE [LARGE SCALE GENOMIC DNA]</scope>
    <source>
        <strain evidence="1 2">DSM 101727</strain>
    </source>
</reference>
<name>A0A4Q7KDX6_9PSEU</name>
<accession>A0A4Q7KDX6</accession>
<organism evidence="1 2">
    <name type="scientific">Herbihabitans rhizosphaerae</name>
    <dbReference type="NCBI Taxonomy" id="1872711"/>
    <lineage>
        <taxon>Bacteria</taxon>
        <taxon>Bacillati</taxon>
        <taxon>Actinomycetota</taxon>
        <taxon>Actinomycetes</taxon>
        <taxon>Pseudonocardiales</taxon>
        <taxon>Pseudonocardiaceae</taxon>
        <taxon>Herbihabitans</taxon>
    </lineage>
</organism>
<comment type="caution">
    <text evidence="1">The sequence shown here is derived from an EMBL/GenBank/DDBJ whole genome shotgun (WGS) entry which is preliminary data.</text>
</comment>
<keyword evidence="2" id="KW-1185">Reference proteome</keyword>
<dbReference type="EMBL" id="SGWQ01000018">
    <property type="protein sequence ID" value="RZS29819.1"/>
    <property type="molecule type" value="Genomic_DNA"/>
</dbReference>
<sequence length="356" mass="38204">MDDQLAALVSVRIFVPDLAKRLAGVPAETLADIVLDRSERRWVREKCACALLDRVPAGRRAALAESDLNGAIARTILDGPDVPALVVLAADAWTHRRTVGEQLLDAVIDVRGLPAVLAPLGASSPEELMTGGASPTERLLGTRLTHLYGGDVTPALADPVTMVARAAHDVLVDSEGFDDELRAMTTGPGRLWALAVLAGRGEPVDGPAIPLPTVPDDVRAAIVRQYTPGQRDTDPRWLIEAASNRTTAPDEEEILRQAIAALVGLNPREPVSAHDEHQQGDGTYHTVATDAGRATISTLGPFFAATDNRVTKALRDNGFRHIDATIGDTVFTGLHVYYFGDRNPLAVSTLLFYWQD</sequence>